<evidence type="ECO:0000313" key="3">
    <source>
        <dbReference type="EMBL" id="MFC7081538.1"/>
    </source>
</evidence>
<evidence type="ECO:0000259" key="2">
    <source>
        <dbReference type="PROSITE" id="PS50206"/>
    </source>
</evidence>
<feature type="domain" description="Rhodanese" evidence="2">
    <location>
        <begin position="28"/>
        <end position="120"/>
    </location>
</feature>
<dbReference type="InterPro" id="IPR036873">
    <property type="entry name" value="Rhodanese-like_dom_sf"/>
</dbReference>
<evidence type="ECO:0000313" key="4">
    <source>
        <dbReference type="Proteomes" id="UP001596407"/>
    </source>
</evidence>
<reference evidence="3 4" key="1">
    <citation type="journal article" date="2019" name="Int. J. Syst. Evol. Microbiol.">
        <title>The Global Catalogue of Microorganisms (GCM) 10K type strain sequencing project: providing services to taxonomists for standard genome sequencing and annotation.</title>
        <authorList>
            <consortium name="The Broad Institute Genomics Platform"/>
            <consortium name="The Broad Institute Genome Sequencing Center for Infectious Disease"/>
            <person name="Wu L."/>
            <person name="Ma J."/>
        </authorList>
    </citation>
    <scope>NUCLEOTIDE SEQUENCE [LARGE SCALE GENOMIC DNA]</scope>
    <source>
        <strain evidence="3 4">DT72</strain>
    </source>
</reference>
<dbReference type="SUPFAM" id="SSF52821">
    <property type="entry name" value="Rhodanese/Cell cycle control phosphatase"/>
    <property type="match status" value="1"/>
</dbReference>
<dbReference type="EMBL" id="JBHSZH010000005">
    <property type="protein sequence ID" value="MFC7081538.1"/>
    <property type="molecule type" value="Genomic_DNA"/>
</dbReference>
<feature type="region of interest" description="Disordered" evidence="1">
    <location>
        <begin position="103"/>
        <end position="138"/>
    </location>
</feature>
<dbReference type="Pfam" id="PF00581">
    <property type="entry name" value="Rhodanese"/>
    <property type="match status" value="1"/>
</dbReference>
<comment type="caution">
    <text evidence="3">The sequence shown here is derived from an EMBL/GenBank/DDBJ whole genome shotgun (WGS) entry which is preliminary data.</text>
</comment>
<proteinExistence type="predicted"/>
<dbReference type="PROSITE" id="PS50206">
    <property type="entry name" value="RHODANESE_3"/>
    <property type="match status" value="1"/>
</dbReference>
<name>A0ABD5WUS7_9EURY</name>
<dbReference type="Proteomes" id="UP001596407">
    <property type="component" value="Unassembled WGS sequence"/>
</dbReference>
<feature type="compositionally biased region" description="Acidic residues" evidence="1">
    <location>
        <begin position="121"/>
        <end position="132"/>
    </location>
</feature>
<organism evidence="3 4">
    <name type="scientific">Halorussus caseinilyticus</name>
    <dbReference type="NCBI Taxonomy" id="3034025"/>
    <lineage>
        <taxon>Archaea</taxon>
        <taxon>Methanobacteriati</taxon>
        <taxon>Methanobacteriota</taxon>
        <taxon>Stenosarchaea group</taxon>
        <taxon>Halobacteria</taxon>
        <taxon>Halobacteriales</taxon>
        <taxon>Haladaptataceae</taxon>
        <taxon>Halorussus</taxon>
    </lineage>
</organism>
<dbReference type="InterPro" id="IPR001763">
    <property type="entry name" value="Rhodanese-like_dom"/>
</dbReference>
<feature type="compositionally biased region" description="Basic and acidic residues" evidence="1">
    <location>
        <begin position="111"/>
        <end position="120"/>
    </location>
</feature>
<protein>
    <submittedName>
        <fullName evidence="3">Rhodanese-like domain-containing protein</fullName>
    </submittedName>
</protein>
<dbReference type="InterPro" id="IPR050229">
    <property type="entry name" value="GlpE_sulfurtransferase"/>
</dbReference>
<gene>
    <name evidence="3" type="ORF">ACFQJ6_16885</name>
</gene>
<evidence type="ECO:0000256" key="1">
    <source>
        <dbReference type="SAM" id="MobiDB-lite"/>
    </source>
</evidence>
<dbReference type="RefSeq" id="WP_382210081.1">
    <property type="nucleotide sequence ID" value="NZ_JBHSZH010000005.1"/>
</dbReference>
<dbReference type="PANTHER" id="PTHR43031:SF16">
    <property type="entry name" value="OXIDOREDUCTASE"/>
    <property type="match status" value="1"/>
</dbReference>
<keyword evidence="4" id="KW-1185">Reference proteome</keyword>
<dbReference type="AlphaFoldDB" id="A0ABD5WUS7"/>
<dbReference type="PANTHER" id="PTHR43031">
    <property type="entry name" value="FAD-DEPENDENT OXIDOREDUCTASE"/>
    <property type="match status" value="1"/>
</dbReference>
<dbReference type="SMART" id="SM00450">
    <property type="entry name" value="RHOD"/>
    <property type="match status" value="1"/>
</dbReference>
<accession>A0ABD5WUS7</accession>
<sequence length="138" mass="14961">MGLIRPGDQPRVDGRRNLPEEVEKLLDAGEAVRVVDIRSKAEFDRGHIPGSENIPFHALADEIERLDGAERVVTVCPHGKASVQAARLVASYEGVPDDARVESMAGGLSKWESELERTDDADGDDADEEVTEGPDAPF</sequence>
<dbReference type="CDD" id="cd00158">
    <property type="entry name" value="RHOD"/>
    <property type="match status" value="1"/>
</dbReference>
<dbReference type="Gene3D" id="3.40.250.10">
    <property type="entry name" value="Rhodanese-like domain"/>
    <property type="match status" value="1"/>
</dbReference>